<evidence type="ECO:0000313" key="8">
    <source>
        <dbReference type="Proteomes" id="UP000042958"/>
    </source>
</evidence>
<dbReference type="InterPro" id="IPR036864">
    <property type="entry name" value="Zn2-C6_fun-type_DNA-bd_sf"/>
</dbReference>
<keyword evidence="8" id="KW-1185">Reference proteome</keyword>
<keyword evidence="1" id="KW-0805">Transcription regulation</keyword>
<dbReference type="InterPro" id="IPR053178">
    <property type="entry name" value="Osmoadaptation_assoc"/>
</dbReference>
<dbReference type="PROSITE" id="PS50048">
    <property type="entry name" value="ZN2_CY6_FUNGAL_2"/>
    <property type="match status" value="1"/>
</dbReference>
<feature type="domain" description="Zn(2)-C6 fungal-type" evidence="6">
    <location>
        <begin position="9"/>
        <end position="38"/>
    </location>
</feature>
<dbReference type="GO" id="GO:0000981">
    <property type="term" value="F:DNA-binding transcription factor activity, RNA polymerase II-specific"/>
    <property type="evidence" value="ECO:0007669"/>
    <property type="project" value="InterPro"/>
</dbReference>
<name>A0A0F7VFD1_PENBI</name>
<dbReference type="GO" id="GO:0003677">
    <property type="term" value="F:DNA binding"/>
    <property type="evidence" value="ECO:0007669"/>
    <property type="project" value="UniProtKB-KW"/>
</dbReference>
<dbReference type="Gene3D" id="4.10.240.10">
    <property type="entry name" value="Zn(2)-C6 fungal-type DNA-binding domain"/>
    <property type="match status" value="1"/>
</dbReference>
<evidence type="ECO:0000313" key="7">
    <source>
        <dbReference type="EMBL" id="CEO60783.1"/>
    </source>
</evidence>
<accession>A0A0F7VFD1</accession>
<dbReference type="GO" id="GO:0008270">
    <property type="term" value="F:zinc ion binding"/>
    <property type="evidence" value="ECO:0007669"/>
    <property type="project" value="InterPro"/>
</dbReference>
<sequence>MPGVPSGKACEACRKQKKKCDEKQPTCGRCLRLKIPCVGSGQQRFKFQEEKQFTKQIRREFKNGTLSTPGTSKTSSSNGTPSPPGQLLFIQARPSSSTTRLAHAFTQAIQRSTDIRYNLGSTFGLFLEEVPRRLGTNDALDRAVDAITSAHTDFCTRKHGSVQALTKYSAALRTLRVYLNDPIHAQETNTLAAVMILLICQSIMGQTTKGQWWSGHAEGAMQILKARKEFGPQNEFEAKMYMSLRGSVLFEGLFNHRIQLSEKEWDSLIVNDYDKANPEGRLLQTLSRAPGIMRRARIFLRTGSDPTGVQDELWALYQACKLDVDKLKQSSVNKDLSLAQALPHGFHRTWLERVLTVHYDRIYGIGLVITLFFNCMVQALEIHSDAVQADAHHFTEEILVLAETSENLRPVGSGYLIICLITAWAATRDPELRGRVFEWLCEYQSDFSSRQVSQFQQELQWTAEHLCLGDPLGLRQELDYMDYLLD</sequence>
<dbReference type="PANTHER" id="PTHR38111:SF11">
    <property type="entry name" value="TRANSCRIPTION FACTOR DOMAIN-CONTAINING PROTEIN-RELATED"/>
    <property type="match status" value="1"/>
</dbReference>
<evidence type="ECO:0000256" key="1">
    <source>
        <dbReference type="ARBA" id="ARBA00023015"/>
    </source>
</evidence>
<evidence type="ECO:0000256" key="4">
    <source>
        <dbReference type="ARBA" id="ARBA00023242"/>
    </source>
</evidence>
<organism evidence="7 8">
    <name type="scientific">Penicillium brasilianum</name>
    <dbReference type="NCBI Taxonomy" id="104259"/>
    <lineage>
        <taxon>Eukaryota</taxon>
        <taxon>Fungi</taxon>
        <taxon>Dikarya</taxon>
        <taxon>Ascomycota</taxon>
        <taxon>Pezizomycotina</taxon>
        <taxon>Eurotiomycetes</taxon>
        <taxon>Eurotiomycetidae</taxon>
        <taxon>Eurotiales</taxon>
        <taxon>Aspergillaceae</taxon>
        <taxon>Penicillium</taxon>
    </lineage>
</organism>
<evidence type="ECO:0000256" key="3">
    <source>
        <dbReference type="ARBA" id="ARBA00023163"/>
    </source>
</evidence>
<dbReference type="CDD" id="cd00067">
    <property type="entry name" value="GAL4"/>
    <property type="match status" value="1"/>
</dbReference>
<dbReference type="EMBL" id="CDHK01000004">
    <property type="protein sequence ID" value="CEO60783.1"/>
    <property type="molecule type" value="Genomic_DNA"/>
</dbReference>
<keyword evidence="2" id="KW-0238">DNA-binding</keyword>
<protein>
    <recommendedName>
        <fullName evidence="6">Zn(2)-C6 fungal-type domain-containing protein</fullName>
    </recommendedName>
</protein>
<feature type="region of interest" description="Disordered" evidence="5">
    <location>
        <begin position="59"/>
        <end position="86"/>
    </location>
</feature>
<dbReference type="AlphaFoldDB" id="A0A0F7VFD1"/>
<dbReference type="Proteomes" id="UP000042958">
    <property type="component" value="Unassembled WGS sequence"/>
</dbReference>
<dbReference type="PROSITE" id="PS00463">
    <property type="entry name" value="ZN2_CY6_FUNGAL_1"/>
    <property type="match status" value="1"/>
</dbReference>
<dbReference type="InterPro" id="IPR001138">
    <property type="entry name" value="Zn2Cys6_DnaBD"/>
</dbReference>
<dbReference type="Pfam" id="PF00172">
    <property type="entry name" value="Zn_clus"/>
    <property type="match status" value="1"/>
</dbReference>
<evidence type="ECO:0000259" key="6">
    <source>
        <dbReference type="PROSITE" id="PS50048"/>
    </source>
</evidence>
<keyword evidence="4" id="KW-0539">Nucleus</keyword>
<proteinExistence type="predicted"/>
<keyword evidence="3" id="KW-0804">Transcription</keyword>
<gene>
    <name evidence="7" type="ORF">PMG11_05323</name>
</gene>
<dbReference type="PANTHER" id="PTHR38111">
    <property type="entry name" value="ZN(2)-C6 FUNGAL-TYPE DOMAIN-CONTAINING PROTEIN-RELATED"/>
    <property type="match status" value="1"/>
</dbReference>
<evidence type="ECO:0000256" key="5">
    <source>
        <dbReference type="SAM" id="MobiDB-lite"/>
    </source>
</evidence>
<dbReference type="STRING" id="104259.A0A0F7VFD1"/>
<feature type="compositionally biased region" description="Low complexity" evidence="5">
    <location>
        <begin position="64"/>
        <end position="80"/>
    </location>
</feature>
<dbReference type="OrthoDB" id="4314040at2759"/>
<reference evidence="8" key="1">
    <citation type="journal article" date="2015" name="Genome Announc.">
        <title>Draft genome sequence of the fungus Penicillium brasilianum MG11.</title>
        <authorList>
            <person name="Horn F."/>
            <person name="Linde J."/>
            <person name="Mattern D.J."/>
            <person name="Walther G."/>
            <person name="Guthke R."/>
            <person name="Brakhage A.A."/>
            <person name="Valiante V."/>
        </authorList>
    </citation>
    <scope>NUCLEOTIDE SEQUENCE [LARGE SCALE GENOMIC DNA]</scope>
    <source>
        <strain evidence="8">MG11</strain>
    </source>
</reference>
<evidence type="ECO:0000256" key="2">
    <source>
        <dbReference type="ARBA" id="ARBA00023125"/>
    </source>
</evidence>
<dbReference type="SUPFAM" id="SSF57701">
    <property type="entry name" value="Zn2/Cys6 DNA-binding domain"/>
    <property type="match status" value="1"/>
</dbReference>
<dbReference type="SMART" id="SM00066">
    <property type="entry name" value="GAL4"/>
    <property type="match status" value="1"/>
</dbReference>